<name>A0AAN7JQ97_9MYRT</name>
<dbReference type="Proteomes" id="UP001345219">
    <property type="component" value="Chromosome 4"/>
</dbReference>
<dbReference type="PANTHER" id="PTHR31923">
    <property type="entry name" value="BSD DOMAIN-CONTAINING PROTEIN"/>
    <property type="match status" value="1"/>
</dbReference>
<feature type="region of interest" description="Disordered" evidence="1">
    <location>
        <begin position="9"/>
        <end position="77"/>
    </location>
</feature>
<dbReference type="SUPFAM" id="SSF140383">
    <property type="entry name" value="BSD domain-like"/>
    <property type="match status" value="1"/>
</dbReference>
<keyword evidence="4" id="KW-1185">Reference proteome</keyword>
<dbReference type="AlphaFoldDB" id="A0AAN7JQ97"/>
<dbReference type="InterPro" id="IPR005607">
    <property type="entry name" value="BSD_dom"/>
</dbReference>
<accession>A0AAN7JQ97</accession>
<feature type="compositionally biased region" description="Basic and acidic residues" evidence="1">
    <location>
        <begin position="35"/>
        <end position="77"/>
    </location>
</feature>
<protein>
    <recommendedName>
        <fullName evidence="2">BSD domain-containing protein</fullName>
    </recommendedName>
</protein>
<evidence type="ECO:0000313" key="4">
    <source>
        <dbReference type="Proteomes" id="UP001345219"/>
    </source>
</evidence>
<feature type="domain" description="BSD" evidence="2">
    <location>
        <begin position="206"/>
        <end position="258"/>
    </location>
</feature>
<feature type="region of interest" description="Disordered" evidence="1">
    <location>
        <begin position="97"/>
        <end position="140"/>
    </location>
</feature>
<gene>
    <name evidence="3" type="ORF">SAY87_004946</name>
</gene>
<evidence type="ECO:0000259" key="2">
    <source>
        <dbReference type="PROSITE" id="PS50858"/>
    </source>
</evidence>
<dbReference type="PANTHER" id="PTHR31923:SF27">
    <property type="entry name" value="BSD DOMAIN-CONTAINING PROTEIN"/>
    <property type="match status" value="1"/>
</dbReference>
<evidence type="ECO:0000313" key="3">
    <source>
        <dbReference type="EMBL" id="KAK4751464.1"/>
    </source>
</evidence>
<sequence>MAWLARSLANSLRLDDDDGAVADDGIAEVDGEEEAERRDNDPPHRSSTDSHGSVDGDRSGKDIAGKSGEDWQARGVKEDIDELRQTLTRQLWGVANFLVPPPSQPPTPSQSDPAVDEWDRFATPGGRSASSSDGREPADEAINEVRIREMDSRLEPIESDGEYGDGEEFEEIELIGVTDEVLAFASNIAMHPETWLDFPLDAEDDLDDFEMSDAQQEHALAIENLLPRLRALRIELCPCHMNESYFWKVYFVLLHSRLEKHDAGILSTPQVMEARAMWMQELKKKTKPEFDWPGRNVYYHSDYDEDDDMPKDEVYPGSPSYFNAQSIPFRSFSSGSERSSQQLHGEFQTPQAVISEALIVDKPASEENRCTRTNQKDLTKLLAEDCGDDDDDDWPEEDSDLVGCSTAFMPLGIDDDISFSDLEDDLDISMPIRTKPVSDGKEKTIS</sequence>
<dbReference type="SMART" id="SM00751">
    <property type="entry name" value="BSD"/>
    <property type="match status" value="1"/>
</dbReference>
<comment type="caution">
    <text evidence="3">The sequence shown here is derived from an EMBL/GenBank/DDBJ whole genome shotgun (WGS) entry which is preliminary data.</text>
</comment>
<dbReference type="PROSITE" id="PS50858">
    <property type="entry name" value="BSD"/>
    <property type="match status" value="1"/>
</dbReference>
<dbReference type="Gene3D" id="1.10.3970.10">
    <property type="entry name" value="BSD domain"/>
    <property type="match status" value="1"/>
</dbReference>
<dbReference type="Pfam" id="PF03909">
    <property type="entry name" value="BSD"/>
    <property type="match status" value="1"/>
</dbReference>
<dbReference type="EMBL" id="JAXIOK010000017">
    <property type="protein sequence ID" value="KAK4751464.1"/>
    <property type="molecule type" value="Genomic_DNA"/>
</dbReference>
<dbReference type="InterPro" id="IPR035925">
    <property type="entry name" value="BSD_dom_sf"/>
</dbReference>
<evidence type="ECO:0000256" key="1">
    <source>
        <dbReference type="SAM" id="MobiDB-lite"/>
    </source>
</evidence>
<organism evidence="3 4">
    <name type="scientific">Trapa incisa</name>
    <dbReference type="NCBI Taxonomy" id="236973"/>
    <lineage>
        <taxon>Eukaryota</taxon>
        <taxon>Viridiplantae</taxon>
        <taxon>Streptophyta</taxon>
        <taxon>Embryophyta</taxon>
        <taxon>Tracheophyta</taxon>
        <taxon>Spermatophyta</taxon>
        <taxon>Magnoliopsida</taxon>
        <taxon>eudicotyledons</taxon>
        <taxon>Gunneridae</taxon>
        <taxon>Pentapetalae</taxon>
        <taxon>rosids</taxon>
        <taxon>malvids</taxon>
        <taxon>Myrtales</taxon>
        <taxon>Lythraceae</taxon>
        <taxon>Trapa</taxon>
    </lineage>
</organism>
<feature type="compositionally biased region" description="Acidic residues" evidence="1">
    <location>
        <begin position="15"/>
        <end position="34"/>
    </location>
</feature>
<proteinExistence type="predicted"/>
<reference evidence="3 4" key="1">
    <citation type="journal article" date="2023" name="Hortic Res">
        <title>Pangenome of water caltrop reveals structural variations and asymmetric subgenome divergence after allopolyploidization.</title>
        <authorList>
            <person name="Zhang X."/>
            <person name="Chen Y."/>
            <person name="Wang L."/>
            <person name="Yuan Y."/>
            <person name="Fang M."/>
            <person name="Shi L."/>
            <person name="Lu R."/>
            <person name="Comes H.P."/>
            <person name="Ma Y."/>
            <person name="Chen Y."/>
            <person name="Huang G."/>
            <person name="Zhou Y."/>
            <person name="Zheng Z."/>
            <person name="Qiu Y."/>
        </authorList>
    </citation>
    <scope>NUCLEOTIDE SEQUENCE [LARGE SCALE GENOMIC DNA]</scope>
    <source>
        <tissue evidence="3">Roots</tissue>
    </source>
</reference>
<feature type="compositionally biased region" description="Pro residues" evidence="1">
    <location>
        <begin position="99"/>
        <end position="108"/>
    </location>
</feature>